<feature type="chain" id="PRO_5045518426" evidence="2">
    <location>
        <begin position="37"/>
        <end position="264"/>
    </location>
</feature>
<evidence type="ECO:0000313" key="4">
    <source>
        <dbReference type="Proteomes" id="UP000626026"/>
    </source>
</evidence>
<dbReference type="Proteomes" id="UP000626026">
    <property type="component" value="Unassembled WGS sequence"/>
</dbReference>
<comment type="caution">
    <text evidence="3">The sequence shown here is derived from an EMBL/GenBank/DDBJ whole genome shotgun (WGS) entry which is preliminary data.</text>
</comment>
<feature type="compositionally biased region" description="Polar residues" evidence="1">
    <location>
        <begin position="244"/>
        <end position="255"/>
    </location>
</feature>
<dbReference type="EMBL" id="JACTVA010000007">
    <property type="protein sequence ID" value="MBC9206440.1"/>
    <property type="molecule type" value="Genomic_DNA"/>
</dbReference>
<dbReference type="PROSITE" id="PS51257">
    <property type="entry name" value="PROKAR_LIPOPROTEIN"/>
    <property type="match status" value="1"/>
</dbReference>
<reference evidence="3 4" key="1">
    <citation type="journal article" date="2013" name="Int. J. Syst. Evol. Microbiol.">
        <title>Roseomonas aerophila sp. nov., isolated from air.</title>
        <authorList>
            <person name="Kim S.J."/>
            <person name="Weon H.Y."/>
            <person name="Ahn J.H."/>
            <person name="Hong S.B."/>
            <person name="Seok S.J."/>
            <person name="Whang K.S."/>
            <person name="Kwon S.W."/>
        </authorList>
    </citation>
    <scope>NUCLEOTIDE SEQUENCE [LARGE SCALE GENOMIC DNA]</scope>
    <source>
        <strain evidence="3 4">NBRC 108923</strain>
    </source>
</reference>
<feature type="signal peptide" evidence="2">
    <location>
        <begin position="1"/>
        <end position="36"/>
    </location>
</feature>
<protein>
    <submittedName>
        <fullName evidence="3">OBAP family protein</fullName>
    </submittedName>
</protein>
<keyword evidence="2" id="KW-0732">Signal</keyword>
<feature type="region of interest" description="Disordered" evidence="1">
    <location>
        <begin position="228"/>
        <end position="264"/>
    </location>
</feature>
<dbReference type="PANTHER" id="PTHR31360:SF0">
    <property type="entry name" value="OIL BODY-ASSOCIATED PROTEIN 1B"/>
    <property type="match status" value="1"/>
</dbReference>
<evidence type="ECO:0000313" key="3">
    <source>
        <dbReference type="EMBL" id="MBC9206440.1"/>
    </source>
</evidence>
<dbReference type="InterPro" id="IPR010686">
    <property type="entry name" value="OBAP-like"/>
</dbReference>
<dbReference type="Pfam" id="PF06884">
    <property type="entry name" value="DUF1264"/>
    <property type="match status" value="1"/>
</dbReference>
<proteinExistence type="predicted"/>
<organism evidence="3 4">
    <name type="scientific">Teichococcus aerophilus</name>
    <dbReference type="NCBI Taxonomy" id="1224513"/>
    <lineage>
        <taxon>Bacteria</taxon>
        <taxon>Pseudomonadati</taxon>
        <taxon>Pseudomonadota</taxon>
        <taxon>Alphaproteobacteria</taxon>
        <taxon>Acetobacterales</taxon>
        <taxon>Roseomonadaceae</taxon>
        <taxon>Roseomonas</taxon>
    </lineage>
</organism>
<gene>
    <name evidence="3" type="ORF">IBL26_06295</name>
</gene>
<name>A0ABR7RJZ1_9PROT</name>
<accession>A0ABR7RJZ1</accession>
<evidence type="ECO:0000256" key="1">
    <source>
        <dbReference type="SAM" id="MobiDB-lite"/>
    </source>
</evidence>
<dbReference type="PANTHER" id="PTHR31360">
    <property type="match status" value="1"/>
</dbReference>
<evidence type="ECO:0000256" key="2">
    <source>
        <dbReference type="SAM" id="SignalP"/>
    </source>
</evidence>
<sequence length="264" mass="29136">MAMNRLKNAGRRRLNTSLLAGAASAAVACLCGRAHAQGHGPSPQVAGERPSHRSQLLSEGAAVLQTKAPLNAMNLYLNGFHFYADDMGRPVEAYHFCTHLTEDMHQCTIFDSNEPDARLIGVEYIISERLFNGLPDDEKKLWHSHHYETTSGLLVMPGIPDKIETTAMQMLATTYGKTWHMWQVDRGDTLPLGIPQLMMGFTRDGQLDPNAIAARDKKLGVSMQEKRQARAEIPVPQPAAGANTWESGQTPQMTLHTVPVKNRT</sequence>
<keyword evidence="4" id="KW-1185">Reference proteome</keyword>